<name>M5BW93_THACB</name>
<dbReference type="PANTHER" id="PTHR23329:SF1">
    <property type="entry name" value="TUFTELIN-INTERACTING PROTEIN 11"/>
    <property type="match status" value="1"/>
</dbReference>
<dbReference type="GO" id="GO:0071008">
    <property type="term" value="C:U2-type post-mRNA release spliceosomal complex"/>
    <property type="evidence" value="ECO:0007669"/>
    <property type="project" value="TreeGrafter"/>
</dbReference>
<reference evidence="1 2" key="1">
    <citation type="journal article" date="2013" name="J. Biotechnol.">
        <title>Establishment and interpretation of the genome sequence of the phytopathogenic fungus Rhizoctonia solani AG1-IB isolate 7/3/14.</title>
        <authorList>
            <person name="Wibberg D.W."/>
            <person name="Jelonek L.J."/>
            <person name="Rupp O.R."/>
            <person name="Hennig M.H."/>
            <person name="Eikmeyer F.E."/>
            <person name="Goesmann A.G."/>
            <person name="Hartmann A.H."/>
            <person name="Borriss R.B."/>
            <person name="Grosch R.G."/>
            <person name="Puehler A.P."/>
            <person name="Schlueter A.S."/>
        </authorList>
    </citation>
    <scope>NUCLEOTIDE SEQUENCE [LARGE SCALE GENOMIC DNA]</scope>
    <source>
        <strain evidence="2">AG1-IB / isolate 7/3/14</strain>
    </source>
</reference>
<dbReference type="Proteomes" id="UP000012065">
    <property type="component" value="Unassembled WGS sequence"/>
</dbReference>
<dbReference type="InterPro" id="IPR045211">
    <property type="entry name" value="TFP11/STIP/Ntr1"/>
</dbReference>
<dbReference type="PANTHER" id="PTHR23329">
    <property type="entry name" value="TUFTELIN-INTERACTING PROTEIN 11-RELATED"/>
    <property type="match status" value="1"/>
</dbReference>
<organism evidence="1 2">
    <name type="scientific">Thanatephorus cucumeris (strain AG1-IB / isolate 7/3/14)</name>
    <name type="common">Lettuce bottom rot fungus</name>
    <name type="synonym">Rhizoctonia solani</name>
    <dbReference type="NCBI Taxonomy" id="1108050"/>
    <lineage>
        <taxon>Eukaryota</taxon>
        <taxon>Fungi</taxon>
        <taxon>Dikarya</taxon>
        <taxon>Basidiomycota</taxon>
        <taxon>Agaricomycotina</taxon>
        <taxon>Agaricomycetes</taxon>
        <taxon>Cantharellales</taxon>
        <taxon>Ceratobasidiaceae</taxon>
        <taxon>Rhizoctonia</taxon>
        <taxon>Rhizoctonia solani AG-1</taxon>
    </lineage>
</organism>
<gene>
    <name evidence="1" type="ORF">BN14_04882</name>
</gene>
<evidence type="ECO:0000313" key="2">
    <source>
        <dbReference type="Proteomes" id="UP000012065"/>
    </source>
</evidence>
<sequence length="120" mass="13480">MIVDLAKGELDGLAREGRAIKERKKWVDNEEKRLRTKVSEEADLIARLQRVHLVVDEISAKAKAIAQEPEPGSKLGEFTPYFDQLLMEYSGEYEMYRLDEIVVASITPAVSTLFAAGDPN</sequence>
<dbReference type="AlphaFoldDB" id="M5BW93"/>
<protein>
    <submittedName>
        <fullName evidence="1">Tuftelin-interacting protein 11</fullName>
    </submittedName>
</protein>
<proteinExistence type="predicted"/>
<dbReference type="HOGENOM" id="CLU_2051272_0_0_1"/>
<accession>M5BW93</accession>
<evidence type="ECO:0000313" key="1">
    <source>
        <dbReference type="EMBL" id="CCO30850.1"/>
    </source>
</evidence>
<dbReference type="EMBL" id="CAOJ01007045">
    <property type="protein sequence ID" value="CCO30850.1"/>
    <property type="molecule type" value="Genomic_DNA"/>
</dbReference>
<dbReference type="GO" id="GO:0000390">
    <property type="term" value="P:spliceosomal complex disassembly"/>
    <property type="evidence" value="ECO:0007669"/>
    <property type="project" value="InterPro"/>
</dbReference>
<comment type="caution">
    <text evidence="1">The sequence shown here is derived from an EMBL/GenBank/DDBJ whole genome shotgun (WGS) entry which is preliminary data.</text>
</comment>